<dbReference type="Pfam" id="PF06167">
    <property type="entry name" value="Peptidase_M90"/>
    <property type="match status" value="1"/>
</dbReference>
<dbReference type="Proteomes" id="UP000253919">
    <property type="component" value="Unassembled WGS sequence"/>
</dbReference>
<dbReference type="SUPFAM" id="SSF55486">
    <property type="entry name" value="Metalloproteases ('zincins'), catalytic domain"/>
    <property type="match status" value="1"/>
</dbReference>
<dbReference type="GO" id="GO:0008237">
    <property type="term" value="F:metallopeptidase activity"/>
    <property type="evidence" value="ECO:0007669"/>
    <property type="project" value="InterPro"/>
</dbReference>
<gene>
    <name evidence="2" type="ORF">AHMF7616_02578</name>
</gene>
<name>A0A369QP26_9BACT</name>
<keyword evidence="1" id="KW-1133">Transmembrane helix</keyword>
<evidence type="ECO:0000256" key="1">
    <source>
        <dbReference type="SAM" id="Phobius"/>
    </source>
</evidence>
<sequence length="307" mass="34858">MHSDKQADFTSYYQQVIKQQQKTALLLAGGLMLFMLSIGIFSKALPAFILGAIGLLLIFMVYRHYTRKYFRRLALIGKSFPDNWHQYLESNATFYAQLNQVQKQQFQTRVQFFLAEKKIEGIETSINDEIRLLVAASAIIPTFAFPFYDYSNLRQVLLYSNSFNQSFDTENAAGENRNIAGMVGNGFLNGTLLLSKPDLVAGFKGKNLHNVGIHEFVHLLDMADGAVDGLPEIFLAHSYAVPWLQVIQAEVRKIRKGKSDINPYGLTNNAEFLAVVSEYFFDNPEKMEAAHPELYQYLCTIFHQNPA</sequence>
<dbReference type="InterPro" id="IPR010384">
    <property type="entry name" value="MtfA_fam"/>
</dbReference>
<feature type="transmembrane region" description="Helical" evidence="1">
    <location>
        <begin position="24"/>
        <end position="41"/>
    </location>
</feature>
<comment type="caution">
    <text evidence="2">The sequence shown here is derived from an EMBL/GenBank/DDBJ whole genome shotgun (WGS) entry which is preliminary data.</text>
</comment>
<dbReference type="GO" id="GO:0005829">
    <property type="term" value="C:cytosol"/>
    <property type="evidence" value="ECO:0007669"/>
    <property type="project" value="TreeGrafter"/>
</dbReference>
<dbReference type="EMBL" id="QASA01000001">
    <property type="protein sequence ID" value="RDC63968.1"/>
    <property type="molecule type" value="Genomic_DNA"/>
</dbReference>
<keyword evidence="1" id="KW-0472">Membrane</keyword>
<dbReference type="CDD" id="cd20169">
    <property type="entry name" value="Peptidase_M90_mtfA"/>
    <property type="match status" value="1"/>
</dbReference>
<dbReference type="RefSeq" id="WP_199474203.1">
    <property type="nucleotide sequence ID" value="NZ_QASA01000001.1"/>
</dbReference>
<proteinExistence type="predicted"/>
<protein>
    <submittedName>
        <fullName evidence="2">Protein MtfA</fullName>
    </submittedName>
</protein>
<accession>A0A369QP26</accession>
<keyword evidence="1" id="KW-0812">Transmembrane</keyword>
<dbReference type="GO" id="GO:0004177">
    <property type="term" value="F:aminopeptidase activity"/>
    <property type="evidence" value="ECO:0007669"/>
    <property type="project" value="TreeGrafter"/>
</dbReference>
<dbReference type="Gene3D" id="3.40.390.10">
    <property type="entry name" value="Collagenase (Catalytic Domain)"/>
    <property type="match status" value="1"/>
</dbReference>
<organism evidence="2 3">
    <name type="scientific">Adhaeribacter pallidiroseus</name>
    <dbReference type="NCBI Taxonomy" id="2072847"/>
    <lineage>
        <taxon>Bacteria</taxon>
        <taxon>Pseudomonadati</taxon>
        <taxon>Bacteroidota</taxon>
        <taxon>Cytophagia</taxon>
        <taxon>Cytophagales</taxon>
        <taxon>Hymenobacteraceae</taxon>
        <taxon>Adhaeribacter</taxon>
    </lineage>
</organism>
<evidence type="ECO:0000313" key="3">
    <source>
        <dbReference type="Proteomes" id="UP000253919"/>
    </source>
</evidence>
<keyword evidence="3" id="KW-1185">Reference proteome</keyword>
<reference evidence="2 3" key="1">
    <citation type="submission" date="2018-04" db="EMBL/GenBank/DDBJ databases">
        <title>Adhaeribacter sp. HMF7616 genome sequencing and assembly.</title>
        <authorList>
            <person name="Kang H."/>
            <person name="Kang J."/>
            <person name="Cha I."/>
            <person name="Kim H."/>
            <person name="Joh K."/>
        </authorList>
    </citation>
    <scope>NUCLEOTIDE SEQUENCE [LARGE SCALE GENOMIC DNA]</scope>
    <source>
        <strain evidence="2 3">HMF7616</strain>
    </source>
</reference>
<dbReference type="PANTHER" id="PTHR30164">
    <property type="entry name" value="MTFA PEPTIDASE"/>
    <property type="match status" value="1"/>
</dbReference>
<dbReference type="AlphaFoldDB" id="A0A369QP26"/>
<dbReference type="Gene3D" id="1.10.472.150">
    <property type="entry name" value="Glucose-regulated metallo-peptidase M90, N-terminal domain"/>
    <property type="match status" value="1"/>
</dbReference>
<dbReference type="InterPro" id="IPR024079">
    <property type="entry name" value="MetalloPept_cat_dom_sf"/>
</dbReference>
<dbReference type="InterPro" id="IPR042252">
    <property type="entry name" value="MtfA_N"/>
</dbReference>
<feature type="transmembrane region" description="Helical" evidence="1">
    <location>
        <begin position="47"/>
        <end position="65"/>
    </location>
</feature>
<dbReference type="PANTHER" id="PTHR30164:SF2">
    <property type="entry name" value="PROTEIN MTFA"/>
    <property type="match status" value="1"/>
</dbReference>
<evidence type="ECO:0000313" key="2">
    <source>
        <dbReference type="EMBL" id="RDC63968.1"/>
    </source>
</evidence>